<dbReference type="GO" id="GO:0032259">
    <property type="term" value="P:methylation"/>
    <property type="evidence" value="ECO:0007669"/>
    <property type="project" value="UniProtKB-KW"/>
</dbReference>
<keyword evidence="4 5" id="KW-0093">Biotin biosynthesis</keyword>
<evidence type="ECO:0000313" key="6">
    <source>
        <dbReference type="EMBL" id="SBV90925.1"/>
    </source>
</evidence>
<dbReference type="GO" id="GO:0102130">
    <property type="term" value="F:malonyl-CoA methyltransferase activity"/>
    <property type="evidence" value="ECO:0007669"/>
    <property type="project" value="UniProtKB-EC"/>
</dbReference>
<comment type="function">
    <text evidence="5">Converts the free carboxyl group of a malonyl-thioester to its methyl ester by transfer of a methyl group from S-adenosyl-L-methionine (SAM). It allows to synthesize pimeloyl-ACP via the fatty acid synthetic pathway.</text>
</comment>
<protein>
    <recommendedName>
        <fullName evidence="5">Malonyl-[acyl-carrier protein] O-methyltransferase</fullName>
        <shortName evidence="5">Malonyl-ACP O-methyltransferase</shortName>
        <ecNumber evidence="5">2.1.1.197</ecNumber>
    </recommendedName>
    <alternativeName>
        <fullName evidence="5">Biotin synthesis protein BioC</fullName>
    </alternativeName>
</protein>
<proteinExistence type="inferred from homology"/>
<keyword evidence="1 5" id="KW-0489">Methyltransferase</keyword>
<sequence length="250" mass="27368">MSASSVRRRFSAASASYDAEAQAQRQIASRLWALAAPYIPRGAAILEIGAGTGLLTQHILSAQPSSLTVNDLYTSPQVQALTQQQPDVLFCREGDAETLDFCGPYDAICSASTVQWFADIEDFLHRCARYLPKGGLLAFSSFLPGNLYEVAELTGVGLDYPDAAALQGYLEQDFELVAMEQGEITLDFASPHDVLLHLKHTGVTGIKSVGWNKRKYLEFVDGYTSRYSMGQGVRLTYRPVYVVALSKRLG</sequence>
<accession>A0A212IVJ1</accession>
<evidence type="ECO:0000256" key="1">
    <source>
        <dbReference type="ARBA" id="ARBA00022603"/>
    </source>
</evidence>
<gene>
    <name evidence="5 6" type="primary">bioC</name>
    <name evidence="6" type="ORF">KM92DES2_10063</name>
</gene>
<dbReference type="Pfam" id="PF13489">
    <property type="entry name" value="Methyltransf_23"/>
    <property type="match status" value="1"/>
</dbReference>
<keyword evidence="2 5" id="KW-0808">Transferase</keyword>
<dbReference type="EMBL" id="FLUP01000001">
    <property type="protein sequence ID" value="SBV90925.1"/>
    <property type="molecule type" value="Genomic_DNA"/>
</dbReference>
<dbReference type="GO" id="GO:0009102">
    <property type="term" value="P:biotin biosynthetic process"/>
    <property type="evidence" value="ECO:0007669"/>
    <property type="project" value="UniProtKB-UniRule"/>
</dbReference>
<dbReference type="Gene3D" id="3.40.50.150">
    <property type="entry name" value="Vaccinia Virus protein VP39"/>
    <property type="match status" value="1"/>
</dbReference>
<evidence type="ECO:0000256" key="3">
    <source>
        <dbReference type="ARBA" id="ARBA00022691"/>
    </source>
</evidence>
<dbReference type="EC" id="2.1.1.197" evidence="5"/>
<dbReference type="CDD" id="cd02440">
    <property type="entry name" value="AdoMet_MTases"/>
    <property type="match status" value="1"/>
</dbReference>
<dbReference type="SUPFAM" id="SSF53335">
    <property type="entry name" value="S-adenosyl-L-methionine-dependent methyltransferases"/>
    <property type="match status" value="1"/>
</dbReference>
<dbReference type="GO" id="GO:0010340">
    <property type="term" value="F:carboxyl-O-methyltransferase activity"/>
    <property type="evidence" value="ECO:0007669"/>
    <property type="project" value="UniProtKB-UniRule"/>
</dbReference>
<keyword evidence="3 5" id="KW-0949">S-adenosyl-L-methionine</keyword>
<evidence type="ECO:0000256" key="2">
    <source>
        <dbReference type="ARBA" id="ARBA00022679"/>
    </source>
</evidence>
<evidence type="ECO:0000256" key="4">
    <source>
        <dbReference type="ARBA" id="ARBA00022756"/>
    </source>
</evidence>
<comment type="catalytic activity">
    <reaction evidence="5">
        <text>malonyl-[ACP] + S-adenosyl-L-methionine = malonyl-[ACP] methyl ester + S-adenosyl-L-homocysteine</text>
        <dbReference type="Rhea" id="RHEA:17105"/>
        <dbReference type="Rhea" id="RHEA-COMP:9623"/>
        <dbReference type="Rhea" id="RHEA-COMP:9954"/>
        <dbReference type="ChEBI" id="CHEBI:57856"/>
        <dbReference type="ChEBI" id="CHEBI:59789"/>
        <dbReference type="ChEBI" id="CHEBI:78449"/>
        <dbReference type="ChEBI" id="CHEBI:78845"/>
        <dbReference type="EC" id="2.1.1.197"/>
    </reaction>
</comment>
<comment type="similarity">
    <text evidence="5">Belongs to the methyltransferase superfamily.</text>
</comment>
<dbReference type="InterPro" id="IPR011814">
    <property type="entry name" value="BioC"/>
</dbReference>
<dbReference type="NCBIfam" id="TIGR02072">
    <property type="entry name" value="BioC"/>
    <property type="match status" value="1"/>
</dbReference>
<comment type="pathway">
    <text evidence="5">Cofactor biosynthesis; biotin biosynthesis.</text>
</comment>
<evidence type="ECO:0000256" key="5">
    <source>
        <dbReference type="HAMAP-Rule" id="MF_00835"/>
    </source>
</evidence>
<dbReference type="AlphaFoldDB" id="A0A212IVJ1"/>
<dbReference type="RefSeq" id="WP_227119131.1">
    <property type="nucleotide sequence ID" value="NZ_LT598928.1"/>
</dbReference>
<dbReference type="HAMAP" id="MF_00835">
    <property type="entry name" value="BioC"/>
    <property type="match status" value="1"/>
</dbReference>
<organism evidence="6">
    <name type="scientific">uncultured Desulfovibrio sp</name>
    <dbReference type="NCBI Taxonomy" id="167968"/>
    <lineage>
        <taxon>Bacteria</taxon>
        <taxon>Pseudomonadati</taxon>
        <taxon>Thermodesulfobacteriota</taxon>
        <taxon>Desulfovibrionia</taxon>
        <taxon>Desulfovibrionales</taxon>
        <taxon>Desulfovibrionaceae</taxon>
        <taxon>Desulfovibrio</taxon>
        <taxon>environmental samples</taxon>
    </lineage>
</organism>
<name>A0A212IVJ1_9BACT</name>
<dbReference type="InterPro" id="IPR029063">
    <property type="entry name" value="SAM-dependent_MTases_sf"/>
</dbReference>
<reference evidence="6" key="1">
    <citation type="submission" date="2016-04" db="EMBL/GenBank/DDBJ databases">
        <authorList>
            <person name="Evans L.H."/>
            <person name="Alamgir A."/>
            <person name="Owens N."/>
            <person name="Weber N.D."/>
            <person name="Virtaneva K."/>
            <person name="Barbian K."/>
            <person name="Babar A."/>
            <person name="Rosenke K."/>
        </authorList>
    </citation>
    <scope>NUCLEOTIDE SEQUENCE</scope>
    <source>
        <strain evidence="6">92-2</strain>
    </source>
</reference>
<dbReference type="UniPathway" id="UPA00078"/>